<feature type="region of interest" description="Disordered" evidence="1">
    <location>
        <begin position="287"/>
        <end position="325"/>
    </location>
</feature>
<dbReference type="AlphaFoldDB" id="A0A9D4V575"/>
<dbReference type="PANTHER" id="PTHR36486">
    <property type="entry name" value="OS01G0977800 PROTEIN"/>
    <property type="match status" value="1"/>
</dbReference>
<gene>
    <name evidence="2" type="ORF">GOP47_0005504</name>
</gene>
<proteinExistence type="predicted"/>
<feature type="region of interest" description="Disordered" evidence="1">
    <location>
        <begin position="81"/>
        <end position="151"/>
    </location>
</feature>
<feature type="region of interest" description="Disordered" evidence="1">
    <location>
        <begin position="193"/>
        <end position="218"/>
    </location>
</feature>
<feature type="region of interest" description="Disordered" evidence="1">
    <location>
        <begin position="19"/>
        <end position="46"/>
    </location>
</feature>
<sequence length="443" mass="48092">MTPSTSVCPVRPVTSKIDLQCHPQRAEHASNPRDAHDGHHHRPKCNNEYMKTSAAARAGGGEAANYGSRYEVPLFCCPVPPLPSDDHDVDDESPPDSPSMPWRPGSSAYPPPSPAPIFPASAMAPLHAQNDPTTHSGDHDDATYSSPRQSKKELQQLYDSLCEASYDLSLRDIVEPPFSIHGTLVAPLTHAVSSKPLPSSQAPPRQGRSQSCRKSGKCIDRHSSSDQCKLAFSFSFPRSNHMAALPLPNGLSSDPSLRNVPLRLLQENVPRTAPSPLPKLAHVLSTPDDQIKPASSPLSGYSSSRSSFKRSFNRTAAHRPPLAPPLKLKERSSRRMKAQKQQLIMRAGGSSSRVHPSSQCSACASYTIFFKSRCMVCGRLYCSNCAKEAMDLGSAGRRCKSSCKARLGSGRRFSKSVKSKCWPLCGNNDLDVSKDPIVCKSVC</sequence>
<dbReference type="InterPro" id="IPR053057">
    <property type="entry name" value="XLG_GTP-binding"/>
</dbReference>
<dbReference type="OrthoDB" id="1746176at2759"/>
<evidence type="ECO:0000313" key="2">
    <source>
        <dbReference type="EMBL" id="KAI5080025.1"/>
    </source>
</evidence>
<name>A0A9D4V575_ADICA</name>
<evidence type="ECO:0000313" key="3">
    <source>
        <dbReference type="Proteomes" id="UP000886520"/>
    </source>
</evidence>
<dbReference type="PANTHER" id="PTHR36486:SF2">
    <property type="entry name" value="OS01G0977800 PROTEIN"/>
    <property type="match status" value="1"/>
</dbReference>
<reference evidence="2 3" key="1">
    <citation type="submission" date="2021-01" db="EMBL/GenBank/DDBJ databases">
        <title>Adiantum capillus-veneris genome.</title>
        <authorList>
            <person name="Fang Y."/>
            <person name="Liao Q."/>
        </authorList>
    </citation>
    <scope>NUCLEOTIDE SEQUENCE [LARGE SCALE GENOMIC DNA]</scope>
    <source>
        <strain evidence="2">H3</strain>
        <tissue evidence="2">Leaf</tissue>
    </source>
</reference>
<dbReference type="Proteomes" id="UP000886520">
    <property type="component" value="Chromosome 5"/>
</dbReference>
<feature type="compositionally biased region" description="Low complexity" evidence="1">
    <location>
        <begin position="295"/>
        <end position="306"/>
    </location>
</feature>
<accession>A0A9D4V575</accession>
<keyword evidence="3" id="KW-1185">Reference proteome</keyword>
<feature type="compositionally biased region" description="Basic and acidic residues" evidence="1">
    <location>
        <begin position="24"/>
        <end position="37"/>
    </location>
</feature>
<feature type="compositionally biased region" description="Polar residues" evidence="1">
    <location>
        <begin position="196"/>
        <end position="213"/>
    </location>
</feature>
<organism evidence="2 3">
    <name type="scientific">Adiantum capillus-veneris</name>
    <name type="common">Maidenhair fern</name>
    <dbReference type="NCBI Taxonomy" id="13818"/>
    <lineage>
        <taxon>Eukaryota</taxon>
        <taxon>Viridiplantae</taxon>
        <taxon>Streptophyta</taxon>
        <taxon>Embryophyta</taxon>
        <taxon>Tracheophyta</taxon>
        <taxon>Polypodiopsida</taxon>
        <taxon>Polypodiidae</taxon>
        <taxon>Polypodiales</taxon>
        <taxon>Pteridineae</taxon>
        <taxon>Pteridaceae</taxon>
        <taxon>Vittarioideae</taxon>
        <taxon>Adiantum</taxon>
    </lineage>
</organism>
<protein>
    <submittedName>
        <fullName evidence="2">Uncharacterized protein</fullName>
    </submittedName>
</protein>
<evidence type="ECO:0000256" key="1">
    <source>
        <dbReference type="SAM" id="MobiDB-lite"/>
    </source>
</evidence>
<comment type="caution">
    <text evidence="2">The sequence shown here is derived from an EMBL/GenBank/DDBJ whole genome shotgun (WGS) entry which is preliminary data.</text>
</comment>
<dbReference type="EMBL" id="JABFUD020000005">
    <property type="protein sequence ID" value="KAI5080025.1"/>
    <property type="molecule type" value="Genomic_DNA"/>
</dbReference>